<keyword evidence="10" id="KW-1185">Reference proteome</keyword>
<accession>E1QM20</accession>
<dbReference type="Gene3D" id="2.40.110.10">
    <property type="entry name" value="Butyryl-CoA Dehydrogenase, subunit A, domain 2"/>
    <property type="match status" value="1"/>
</dbReference>
<dbReference type="InterPro" id="IPR009075">
    <property type="entry name" value="AcylCo_DH/oxidase_C"/>
</dbReference>
<dbReference type="HOGENOM" id="CLU_749497_0_0_7"/>
<dbReference type="Gene3D" id="1.10.540.10">
    <property type="entry name" value="Acyl-CoA dehydrogenase/oxidase, N-terminal domain"/>
    <property type="match status" value="1"/>
</dbReference>
<dbReference type="RefSeq" id="WP_013260041.1">
    <property type="nucleotide sequence ID" value="NC_014365.1"/>
</dbReference>
<evidence type="ECO:0000259" key="8">
    <source>
        <dbReference type="Pfam" id="PF02770"/>
    </source>
</evidence>
<dbReference type="InterPro" id="IPR006091">
    <property type="entry name" value="Acyl-CoA_Oxase/DH_mid-dom"/>
</dbReference>
<dbReference type="GO" id="GO:0003995">
    <property type="term" value="F:acyl-CoA dehydrogenase activity"/>
    <property type="evidence" value="ECO:0007669"/>
    <property type="project" value="TreeGrafter"/>
</dbReference>
<keyword evidence="5 6" id="KW-0274">FAD</keyword>
<name>E1QM20_DESB2</name>
<dbReference type="eggNOG" id="COG1960">
    <property type="taxonomic scope" value="Bacteria"/>
</dbReference>
<protein>
    <submittedName>
        <fullName evidence="9">Acyl-CoA dehydrogenase domain protein</fullName>
    </submittedName>
</protein>
<reference evidence="9 10" key="1">
    <citation type="journal article" date="2010" name="Stand. Genomic Sci.">
        <title>Complete genome sequence of Desulfarculus baarsii type strain (2st14).</title>
        <authorList>
            <person name="Sun H."/>
            <person name="Spring S."/>
            <person name="Lapidus A."/>
            <person name="Davenport K."/>
            <person name="Del Rio T.G."/>
            <person name="Tice H."/>
            <person name="Nolan M."/>
            <person name="Copeland A."/>
            <person name="Cheng J.F."/>
            <person name="Lucas S."/>
            <person name="Tapia R."/>
            <person name="Goodwin L."/>
            <person name="Pitluck S."/>
            <person name="Ivanova N."/>
            <person name="Pagani I."/>
            <person name="Mavromatis K."/>
            <person name="Ovchinnikova G."/>
            <person name="Pati A."/>
            <person name="Chen A."/>
            <person name="Palaniappan K."/>
            <person name="Hauser L."/>
            <person name="Chang Y.J."/>
            <person name="Jeffries C.D."/>
            <person name="Detter J.C."/>
            <person name="Han C."/>
            <person name="Rohde M."/>
            <person name="Brambilla E."/>
            <person name="Goker M."/>
            <person name="Woyke T."/>
            <person name="Bristow J."/>
            <person name="Eisen J.A."/>
            <person name="Markowitz V."/>
            <person name="Hugenholtz P."/>
            <person name="Kyrpides N.C."/>
            <person name="Klenk H.P."/>
            <person name="Land M."/>
        </authorList>
    </citation>
    <scope>NUCLEOTIDE SEQUENCE [LARGE SCALE GENOMIC DNA]</scope>
    <source>
        <strain evidence="10">ATCC 33931 / DSM 2075 / LMG 7858 / VKM B-1802 / 2st14</strain>
    </source>
</reference>
<dbReference type="InterPro" id="IPR046373">
    <property type="entry name" value="Acyl-CoA_Oxase/DH_mid-dom_sf"/>
</dbReference>
<evidence type="ECO:0000256" key="1">
    <source>
        <dbReference type="ARBA" id="ARBA00001974"/>
    </source>
</evidence>
<dbReference type="InterPro" id="IPR009100">
    <property type="entry name" value="AcylCoA_DH/oxidase_NM_dom_sf"/>
</dbReference>
<dbReference type="STRING" id="644282.Deba_3252"/>
<evidence type="ECO:0000256" key="6">
    <source>
        <dbReference type="RuleBase" id="RU362125"/>
    </source>
</evidence>
<evidence type="ECO:0000256" key="5">
    <source>
        <dbReference type="ARBA" id="ARBA00022827"/>
    </source>
</evidence>
<dbReference type="InterPro" id="IPR036250">
    <property type="entry name" value="AcylCo_DH-like_C"/>
</dbReference>
<gene>
    <name evidence="9" type="ordered locus">Deba_3252</name>
</gene>
<dbReference type="GO" id="GO:0050660">
    <property type="term" value="F:flavin adenine dinucleotide binding"/>
    <property type="evidence" value="ECO:0007669"/>
    <property type="project" value="InterPro"/>
</dbReference>
<comment type="similarity">
    <text evidence="2 6">Belongs to the acyl-CoA dehydrogenase family.</text>
</comment>
<evidence type="ECO:0000256" key="2">
    <source>
        <dbReference type="ARBA" id="ARBA00009347"/>
    </source>
</evidence>
<dbReference type="EMBL" id="CP002085">
    <property type="protein sequence ID" value="ADK86605.1"/>
    <property type="molecule type" value="Genomic_DNA"/>
</dbReference>
<evidence type="ECO:0000313" key="9">
    <source>
        <dbReference type="EMBL" id="ADK86605.1"/>
    </source>
</evidence>
<dbReference type="PANTHER" id="PTHR43884">
    <property type="entry name" value="ACYL-COA DEHYDROGENASE"/>
    <property type="match status" value="1"/>
</dbReference>
<dbReference type="CDD" id="cd00567">
    <property type="entry name" value="ACAD"/>
    <property type="match status" value="1"/>
</dbReference>
<dbReference type="AlphaFoldDB" id="E1QM20"/>
<dbReference type="InterPro" id="IPR037069">
    <property type="entry name" value="AcylCoA_DH/ox_N_sf"/>
</dbReference>
<evidence type="ECO:0000259" key="7">
    <source>
        <dbReference type="Pfam" id="PF00441"/>
    </source>
</evidence>
<dbReference type="Pfam" id="PF02770">
    <property type="entry name" value="Acyl-CoA_dh_M"/>
    <property type="match status" value="1"/>
</dbReference>
<dbReference type="Pfam" id="PF00441">
    <property type="entry name" value="Acyl-CoA_dh_1"/>
    <property type="match status" value="1"/>
</dbReference>
<organism evidence="9 10">
    <name type="scientific">Desulfarculus baarsii (strain ATCC 33931 / DSM 2075 / LMG 7858 / VKM B-1802 / 2st14)</name>
    <dbReference type="NCBI Taxonomy" id="644282"/>
    <lineage>
        <taxon>Bacteria</taxon>
        <taxon>Pseudomonadati</taxon>
        <taxon>Thermodesulfobacteriota</taxon>
        <taxon>Desulfarculia</taxon>
        <taxon>Desulfarculales</taxon>
        <taxon>Desulfarculaceae</taxon>
        <taxon>Desulfarculus</taxon>
    </lineage>
</organism>
<evidence type="ECO:0000313" key="10">
    <source>
        <dbReference type="Proteomes" id="UP000009047"/>
    </source>
</evidence>
<evidence type="ECO:0000256" key="3">
    <source>
        <dbReference type="ARBA" id="ARBA00011881"/>
    </source>
</evidence>
<feature type="domain" description="Acyl-CoA dehydrogenase/oxidase C-terminal" evidence="7">
    <location>
        <begin position="231"/>
        <end position="364"/>
    </location>
</feature>
<comment type="subunit">
    <text evidence="3">Homotetramer.</text>
</comment>
<sequence length="368" mass="38311">MNFDLTDRQKEMKKALEGLLADDGAKADLADLRGQRVRPALLGLTGRLAGAGYPGLSAGDPALTVAQETVASLCPSLFLGLEYSARVFGRLVEELGSAAQKQAILPALTAGRAIGALAMAEQNTSLEKNASQTTATPAAGGLLLRGRKGPTINAPLADWLAVVATGPDGPLCCLVPADAPGLNLGPRLATVGLDGLAVAELELDGCLVPGEMTIPLGAAGPATIRAFEDQVLAVAALGVAWRAYHAARLRAKEHKSGGKPIIAYQEIGFKLAEMLTYVQSSQLLAYRAAWLREAGDREAAVTALSAKVYIAESAEKVASEAMQIMGGAGFIRGNAAEESYRDAKFLGLAGTSNEIGRMKIADTLLDWY</sequence>
<dbReference type="SUPFAM" id="SSF47203">
    <property type="entry name" value="Acyl-CoA dehydrogenase C-terminal domain-like"/>
    <property type="match status" value="1"/>
</dbReference>
<feature type="domain" description="Acyl-CoA oxidase/dehydrogenase middle" evidence="8">
    <location>
        <begin position="116"/>
        <end position="206"/>
    </location>
</feature>
<dbReference type="PANTHER" id="PTHR43884:SF12">
    <property type="entry name" value="ISOVALERYL-COA DEHYDROGENASE, MITOCHONDRIAL-RELATED"/>
    <property type="match status" value="1"/>
</dbReference>
<dbReference type="Proteomes" id="UP000009047">
    <property type="component" value="Chromosome"/>
</dbReference>
<dbReference type="SUPFAM" id="SSF56645">
    <property type="entry name" value="Acyl-CoA dehydrogenase NM domain-like"/>
    <property type="match status" value="1"/>
</dbReference>
<dbReference type="KEGG" id="dbr:Deba_3252"/>
<evidence type="ECO:0000256" key="4">
    <source>
        <dbReference type="ARBA" id="ARBA00022630"/>
    </source>
</evidence>
<comment type="cofactor">
    <cofactor evidence="1 6">
        <name>FAD</name>
        <dbReference type="ChEBI" id="CHEBI:57692"/>
    </cofactor>
</comment>
<dbReference type="Gene3D" id="1.20.140.10">
    <property type="entry name" value="Butyryl-CoA Dehydrogenase, subunit A, domain 3"/>
    <property type="match status" value="1"/>
</dbReference>
<proteinExistence type="inferred from homology"/>
<keyword evidence="6" id="KW-0560">Oxidoreductase</keyword>
<keyword evidence="4 6" id="KW-0285">Flavoprotein</keyword>